<proteinExistence type="predicted"/>
<gene>
    <name evidence="2" type="ORF">DAKH74_037660</name>
</gene>
<protein>
    <submittedName>
        <fullName evidence="2">Lug1 protein</fullName>
    </submittedName>
</protein>
<accession>A0AAV5S0G9</accession>
<dbReference type="AlphaFoldDB" id="A0AAV5S0G9"/>
<evidence type="ECO:0000256" key="1">
    <source>
        <dbReference type="SAM" id="MobiDB-lite"/>
    </source>
</evidence>
<feature type="region of interest" description="Disordered" evidence="1">
    <location>
        <begin position="833"/>
        <end position="874"/>
    </location>
</feature>
<dbReference type="Gene3D" id="3.80.10.10">
    <property type="entry name" value="Ribonuclease Inhibitor"/>
    <property type="match status" value="1"/>
</dbReference>
<comment type="caution">
    <text evidence="2">The sequence shown here is derived from an EMBL/GenBank/DDBJ whole genome shotgun (WGS) entry which is preliminary data.</text>
</comment>
<evidence type="ECO:0000313" key="2">
    <source>
        <dbReference type="EMBL" id="GMM57150.1"/>
    </source>
</evidence>
<reference evidence="2 3" key="1">
    <citation type="journal article" date="2023" name="Elife">
        <title>Identification of key yeast species and microbe-microbe interactions impacting larval growth of Drosophila in the wild.</title>
        <authorList>
            <person name="Mure A."/>
            <person name="Sugiura Y."/>
            <person name="Maeda R."/>
            <person name="Honda K."/>
            <person name="Sakurai N."/>
            <person name="Takahashi Y."/>
            <person name="Watada M."/>
            <person name="Katoh T."/>
            <person name="Gotoh A."/>
            <person name="Gotoh Y."/>
            <person name="Taniguchi I."/>
            <person name="Nakamura K."/>
            <person name="Hayashi T."/>
            <person name="Katayama T."/>
            <person name="Uemura T."/>
            <person name="Hattori Y."/>
        </authorList>
    </citation>
    <scope>NUCLEOTIDE SEQUENCE [LARGE SCALE GENOMIC DNA]</scope>
    <source>
        <strain evidence="2 3">KH-74</strain>
    </source>
</reference>
<dbReference type="SUPFAM" id="SSF52047">
    <property type="entry name" value="RNI-like"/>
    <property type="match status" value="1"/>
</dbReference>
<sequence>MSDLPAVPRNVPPEIVYEILTYQFRDYMSNDQPSTSEKFNENLRNFLRSNLTVDKTFYHICRVLIYRYCNLTTAKRFHSLLSTIQHRPELRNIIQVADFQELTSIGLGRTGEMNRQIKNLTNHTLMQFLELTKGNLREFLACEHIQDDLDDKIIRFLFKPGKVLSILDFCGCSGPSFTKSFILALRKLYEQSYSAESSRSNLATTDDDNISIASFSTMNSTDISEIEDEDFHFAPDDMNLAVMPLECNYQITCLGLNDCTDLPNFVLGRLLKLLPDLQKLDLSRTSIDDNVLINVLPHWTNLSHFSLANCSQITPRAILEFFSHHPAVTDENNESTLEWLNLNTIAHSTSWTETHTMFLLKKLCQFGHNRTLEYLNIGGLPLHLISEVVRPPLSRGNSMSRVSLYDDSGSPSLSNPIYDTVTRSKYYYQCADTLIFIKLNFPNLKSLSIRGNNVPIPKIVELLTPMDSNDLALDVFADMPQQQRLKFLNISNNSYINKWTIQDPSIIACSESLVAVEVSFEAWQQIEKANSDNEMTFMKYDKDTGATHTVKWKCYLDASYGRRYWLYKTDKYLNREDINSTESNLTQFDAHGNKIIKVFKQPDFLKFAQSKISLSCGLVTKSSYRRKHCYRDVKPPISQFLTRNGGITFGNTFQPVVRPVLPPGGWRILPEDHTDDEMEYDSLGEEDESMMMAGSNDTTLTSGDRDVVDTRRVTPTGSHDHEHHSNSTGAGSLGNALFWDRSMHDLPTLGRPALPTAPDDPISTIQSARFPQNMRPPVTPLGLRHAPVPVPVPAQQHDPLEDSESNDEYLNNPELQRRRSQMQLGFMRTRSQSHLHLHGPGMLSNPRVRTISGESSSASSGSVSSQDPKHTAKRRASAAYKGYYYDHPDEFLYDPTDDVTSLRYRLHLQQVHEYRTFGCIERGMYRYYSLKM</sequence>
<name>A0AAV5S0G9_MAUHU</name>
<feature type="region of interest" description="Disordered" evidence="1">
    <location>
        <begin position="710"/>
        <end position="732"/>
    </location>
</feature>
<dbReference type="Proteomes" id="UP001377567">
    <property type="component" value="Unassembled WGS sequence"/>
</dbReference>
<evidence type="ECO:0000313" key="3">
    <source>
        <dbReference type="Proteomes" id="UP001377567"/>
    </source>
</evidence>
<keyword evidence="3" id="KW-1185">Reference proteome</keyword>
<organism evidence="2 3">
    <name type="scientific">Maudiozyma humilis</name>
    <name type="common">Sour dough yeast</name>
    <name type="synonym">Kazachstania humilis</name>
    <dbReference type="NCBI Taxonomy" id="51915"/>
    <lineage>
        <taxon>Eukaryota</taxon>
        <taxon>Fungi</taxon>
        <taxon>Dikarya</taxon>
        <taxon>Ascomycota</taxon>
        <taxon>Saccharomycotina</taxon>
        <taxon>Saccharomycetes</taxon>
        <taxon>Saccharomycetales</taxon>
        <taxon>Saccharomycetaceae</taxon>
        <taxon>Maudiozyma</taxon>
    </lineage>
</organism>
<dbReference type="EMBL" id="BTGD01000011">
    <property type="protein sequence ID" value="GMM57150.1"/>
    <property type="molecule type" value="Genomic_DNA"/>
</dbReference>
<feature type="compositionally biased region" description="Basic and acidic residues" evidence="1">
    <location>
        <begin position="710"/>
        <end position="725"/>
    </location>
</feature>
<feature type="compositionally biased region" description="Low complexity" evidence="1">
    <location>
        <begin position="852"/>
        <end position="865"/>
    </location>
</feature>
<dbReference type="InterPro" id="IPR032675">
    <property type="entry name" value="LRR_dom_sf"/>
</dbReference>